<proteinExistence type="predicted"/>
<dbReference type="Proteomes" id="UP001597560">
    <property type="component" value="Unassembled WGS sequence"/>
</dbReference>
<keyword evidence="1" id="KW-0812">Transmembrane</keyword>
<protein>
    <submittedName>
        <fullName evidence="2">Uncharacterized protein</fullName>
    </submittedName>
</protein>
<keyword evidence="1" id="KW-1133">Transmembrane helix</keyword>
<dbReference type="EMBL" id="JBHUPA010000016">
    <property type="protein sequence ID" value="MFD2964312.1"/>
    <property type="molecule type" value="Genomic_DNA"/>
</dbReference>
<name>A0ABW6B4S4_9SPHI</name>
<reference evidence="3" key="1">
    <citation type="journal article" date="2019" name="Int. J. Syst. Evol. Microbiol.">
        <title>The Global Catalogue of Microorganisms (GCM) 10K type strain sequencing project: providing services to taxonomists for standard genome sequencing and annotation.</title>
        <authorList>
            <consortium name="The Broad Institute Genomics Platform"/>
            <consortium name="The Broad Institute Genome Sequencing Center for Infectious Disease"/>
            <person name="Wu L."/>
            <person name="Ma J."/>
        </authorList>
    </citation>
    <scope>NUCLEOTIDE SEQUENCE [LARGE SCALE GENOMIC DNA]</scope>
    <source>
        <strain evidence="3">KCTC 23098</strain>
    </source>
</reference>
<evidence type="ECO:0000313" key="3">
    <source>
        <dbReference type="Proteomes" id="UP001597560"/>
    </source>
</evidence>
<comment type="caution">
    <text evidence="2">The sequence shown here is derived from an EMBL/GenBank/DDBJ whole genome shotgun (WGS) entry which is preliminary data.</text>
</comment>
<gene>
    <name evidence="2" type="ORF">ACFS6J_21100</name>
</gene>
<organism evidence="2 3">
    <name type="scientific">Olivibacter jilunii</name>
    <dbReference type="NCBI Taxonomy" id="985016"/>
    <lineage>
        <taxon>Bacteria</taxon>
        <taxon>Pseudomonadati</taxon>
        <taxon>Bacteroidota</taxon>
        <taxon>Sphingobacteriia</taxon>
        <taxon>Sphingobacteriales</taxon>
        <taxon>Sphingobacteriaceae</taxon>
        <taxon>Olivibacter</taxon>
    </lineage>
</organism>
<evidence type="ECO:0000313" key="2">
    <source>
        <dbReference type="EMBL" id="MFD2964312.1"/>
    </source>
</evidence>
<evidence type="ECO:0000256" key="1">
    <source>
        <dbReference type="SAM" id="Phobius"/>
    </source>
</evidence>
<sequence>MAKHSWRVLEPFHFLNPLAYYHMNRSANALLLVASVSHKAILPTHSAKLRAEEMIRPVKCIDRWPWKMSPRKFAVCTLMHYRLKQSSKRRVFGYFFHHLLVFNGIQATSWSAEESDKNNRSFNI</sequence>
<feature type="transmembrane region" description="Helical" evidence="1">
    <location>
        <begin position="91"/>
        <end position="112"/>
    </location>
</feature>
<dbReference type="RefSeq" id="WP_377612488.1">
    <property type="nucleotide sequence ID" value="NZ_JBHUPA010000016.1"/>
</dbReference>
<keyword evidence="1" id="KW-0472">Membrane</keyword>
<keyword evidence="3" id="KW-1185">Reference proteome</keyword>
<accession>A0ABW6B4S4</accession>